<dbReference type="PaxDb" id="4113-PGSC0003DMT400085027"/>
<proteinExistence type="predicted"/>
<name>M1D8L2_SOLTU</name>
<organism evidence="1 2">
    <name type="scientific">Solanum tuberosum</name>
    <name type="common">Potato</name>
    <dbReference type="NCBI Taxonomy" id="4113"/>
    <lineage>
        <taxon>Eukaryota</taxon>
        <taxon>Viridiplantae</taxon>
        <taxon>Streptophyta</taxon>
        <taxon>Embryophyta</taxon>
        <taxon>Tracheophyta</taxon>
        <taxon>Spermatophyta</taxon>
        <taxon>Magnoliopsida</taxon>
        <taxon>eudicotyledons</taxon>
        <taxon>Gunneridae</taxon>
        <taxon>Pentapetalae</taxon>
        <taxon>asterids</taxon>
        <taxon>lamiids</taxon>
        <taxon>Solanales</taxon>
        <taxon>Solanaceae</taxon>
        <taxon>Solanoideae</taxon>
        <taxon>Solaneae</taxon>
        <taxon>Solanum</taxon>
    </lineage>
</organism>
<keyword evidence="2" id="KW-1185">Reference proteome</keyword>
<protein>
    <submittedName>
        <fullName evidence="1">Uncharacterized protein</fullName>
    </submittedName>
</protein>
<dbReference type="EnsemblPlants" id="PGSC0003DMT400085027">
    <property type="protein sequence ID" value="PGSC0003DMT400085027"/>
    <property type="gene ID" value="PGSC0003DMG400034598"/>
</dbReference>
<dbReference type="AlphaFoldDB" id="M1D8L2"/>
<evidence type="ECO:0000313" key="1">
    <source>
        <dbReference type="EnsemblPlants" id="PGSC0003DMT400085027"/>
    </source>
</evidence>
<dbReference type="Proteomes" id="UP000011115">
    <property type="component" value="Unassembled WGS sequence"/>
</dbReference>
<evidence type="ECO:0000313" key="2">
    <source>
        <dbReference type="Proteomes" id="UP000011115"/>
    </source>
</evidence>
<dbReference type="HOGENOM" id="CLU_1513142_0_0_1"/>
<accession>M1D8L2</accession>
<sequence length="178" mass="20239">MSCKFHRIIGHHTTKGFILKEKIMTLVQEGKIIIDDCETTETNHTSVKLDYDSISEVLCPVASPKIEEDVIILQFGSIEPVEVSALKKTTNTSKVNDFSNKKNDDTWILVAHKRQKHQGTSKLQLSKVDTKSSTNQLQQCESIKFNTKLKYINGSSQKVRRTITLVEFFPEMLLDARV</sequence>
<reference evidence="2" key="1">
    <citation type="journal article" date="2011" name="Nature">
        <title>Genome sequence and analysis of the tuber crop potato.</title>
        <authorList>
            <consortium name="The Potato Genome Sequencing Consortium"/>
        </authorList>
    </citation>
    <scope>NUCLEOTIDE SEQUENCE [LARGE SCALE GENOMIC DNA]</scope>
    <source>
        <strain evidence="2">cv. DM1-3 516 R44</strain>
    </source>
</reference>
<dbReference type="Gramene" id="PGSC0003DMT400085027">
    <property type="protein sequence ID" value="PGSC0003DMT400085027"/>
    <property type="gene ID" value="PGSC0003DMG400034598"/>
</dbReference>
<dbReference type="InParanoid" id="M1D8L2"/>
<reference evidence="1" key="2">
    <citation type="submission" date="2015-06" db="UniProtKB">
        <authorList>
            <consortium name="EnsemblPlants"/>
        </authorList>
    </citation>
    <scope>IDENTIFICATION</scope>
    <source>
        <strain evidence="1">DM1-3 516 R44</strain>
    </source>
</reference>